<dbReference type="InterPro" id="IPR046348">
    <property type="entry name" value="SIS_dom_sf"/>
</dbReference>
<dbReference type="GO" id="GO:0051156">
    <property type="term" value="P:glucose 6-phosphate metabolic process"/>
    <property type="evidence" value="ECO:0007669"/>
    <property type="project" value="TreeGrafter"/>
</dbReference>
<dbReference type="SUPFAM" id="SSF53697">
    <property type="entry name" value="SIS domain"/>
    <property type="match status" value="1"/>
</dbReference>
<evidence type="ECO:0000256" key="2">
    <source>
        <dbReference type="ARBA" id="ARBA00023152"/>
    </source>
</evidence>
<organism evidence="5 6">
    <name type="scientific">Camellia sinensis var. sinensis</name>
    <name type="common">China tea</name>
    <dbReference type="NCBI Taxonomy" id="542762"/>
    <lineage>
        <taxon>Eukaryota</taxon>
        <taxon>Viridiplantae</taxon>
        <taxon>Streptophyta</taxon>
        <taxon>Embryophyta</taxon>
        <taxon>Tracheophyta</taxon>
        <taxon>Spermatophyta</taxon>
        <taxon>Magnoliopsida</taxon>
        <taxon>eudicotyledons</taxon>
        <taxon>Gunneridae</taxon>
        <taxon>Pentapetalae</taxon>
        <taxon>asterids</taxon>
        <taxon>Ericales</taxon>
        <taxon>Theaceae</taxon>
        <taxon>Camellia</taxon>
    </lineage>
</organism>
<evidence type="ECO:0000256" key="4">
    <source>
        <dbReference type="SAM" id="MobiDB-lite"/>
    </source>
</evidence>
<dbReference type="Proteomes" id="UP000306102">
    <property type="component" value="Unassembled WGS sequence"/>
</dbReference>
<reference evidence="5 6" key="1">
    <citation type="journal article" date="2018" name="Proc. Natl. Acad. Sci. U.S.A.">
        <title>Draft genome sequence of Camellia sinensis var. sinensis provides insights into the evolution of the tea genome and tea quality.</title>
        <authorList>
            <person name="Wei C."/>
            <person name="Yang H."/>
            <person name="Wang S."/>
            <person name="Zhao J."/>
            <person name="Liu C."/>
            <person name="Gao L."/>
            <person name="Xia E."/>
            <person name="Lu Y."/>
            <person name="Tai Y."/>
            <person name="She G."/>
            <person name="Sun J."/>
            <person name="Cao H."/>
            <person name="Tong W."/>
            <person name="Gao Q."/>
            <person name="Li Y."/>
            <person name="Deng W."/>
            <person name="Jiang X."/>
            <person name="Wang W."/>
            <person name="Chen Q."/>
            <person name="Zhang S."/>
            <person name="Li H."/>
            <person name="Wu J."/>
            <person name="Wang P."/>
            <person name="Li P."/>
            <person name="Shi C."/>
            <person name="Zheng F."/>
            <person name="Jian J."/>
            <person name="Huang B."/>
            <person name="Shan D."/>
            <person name="Shi M."/>
            <person name="Fang C."/>
            <person name="Yue Y."/>
            <person name="Li F."/>
            <person name="Li D."/>
            <person name="Wei S."/>
            <person name="Han B."/>
            <person name="Jiang C."/>
            <person name="Yin Y."/>
            <person name="Xia T."/>
            <person name="Zhang Z."/>
            <person name="Bennetzen J.L."/>
            <person name="Zhao S."/>
            <person name="Wan X."/>
        </authorList>
    </citation>
    <scope>NUCLEOTIDE SEQUENCE [LARGE SCALE GENOMIC DNA]</scope>
    <source>
        <strain evidence="6">cv. Shuchazao</strain>
        <tissue evidence="5">Leaf</tissue>
    </source>
</reference>
<comment type="caution">
    <text evidence="5">The sequence shown here is derived from an EMBL/GenBank/DDBJ whole genome shotgun (WGS) entry which is preliminary data.</text>
</comment>
<dbReference type="PANTHER" id="PTHR11469">
    <property type="entry name" value="GLUCOSE-6-PHOSPHATE ISOMERASE"/>
    <property type="match status" value="1"/>
</dbReference>
<evidence type="ECO:0000313" key="5">
    <source>
        <dbReference type="EMBL" id="THG12363.1"/>
    </source>
</evidence>
<sequence>MASISGLSSSSSTLKPEKFTPKSTPSSLPSRDSIAFPNRSKFFDRASTLSPQSVARDIPASLSSTNDGLSKEKKKGLLKNPRELWQRYVDWLYQHKDLGLYLDVSRIGFTDEFVGEMEPKFQAAFKAMEELEKGSIANPDEGRMVGHYWLRNPKLAPKSILRLQIENTLEAVRKFADDVVSGKIKPPSSPEGRFTHVLSVGIGGSALGPQFVAEALAPDNPPLKVCNCRKFNV</sequence>
<keyword evidence="6" id="KW-1185">Reference proteome</keyword>
<evidence type="ECO:0008006" key="7">
    <source>
        <dbReference type="Google" id="ProtNLM"/>
    </source>
</evidence>
<dbReference type="GO" id="GO:0097367">
    <property type="term" value="F:carbohydrate derivative binding"/>
    <property type="evidence" value="ECO:0007669"/>
    <property type="project" value="InterPro"/>
</dbReference>
<name>A0A4S4E8G1_CAMSN</name>
<keyword evidence="3" id="KW-0413">Isomerase</keyword>
<dbReference type="GO" id="GO:0005829">
    <property type="term" value="C:cytosol"/>
    <property type="evidence" value="ECO:0007669"/>
    <property type="project" value="TreeGrafter"/>
</dbReference>
<dbReference type="GO" id="GO:0006094">
    <property type="term" value="P:gluconeogenesis"/>
    <property type="evidence" value="ECO:0007669"/>
    <property type="project" value="UniProtKB-KW"/>
</dbReference>
<dbReference type="InterPro" id="IPR001672">
    <property type="entry name" value="G6P_Isomerase"/>
</dbReference>
<gene>
    <name evidence="5" type="ORF">TEA_001025</name>
</gene>
<dbReference type="PROSITE" id="PS51463">
    <property type="entry name" value="P_GLUCOSE_ISOMERASE_3"/>
    <property type="match status" value="1"/>
</dbReference>
<evidence type="ECO:0000256" key="3">
    <source>
        <dbReference type="ARBA" id="ARBA00023235"/>
    </source>
</evidence>
<dbReference type="PANTHER" id="PTHR11469:SF1">
    <property type="entry name" value="GLUCOSE-6-PHOSPHATE ISOMERASE"/>
    <property type="match status" value="1"/>
</dbReference>
<dbReference type="GO" id="GO:0004347">
    <property type="term" value="F:glucose-6-phosphate isomerase activity"/>
    <property type="evidence" value="ECO:0007669"/>
    <property type="project" value="InterPro"/>
</dbReference>
<feature type="compositionally biased region" description="Low complexity" evidence="4">
    <location>
        <begin position="1"/>
        <end position="12"/>
    </location>
</feature>
<dbReference type="GO" id="GO:0048029">
    <property type="term" value="F:monosaccharide binding"/>
    <property type="evidence" value="ECO:0007669"/>
    <property type="project" value="TreeGrafter"/>
</dbReference>
<evidence type="ECO:0000313" key="6">
    <source>
        <dbReference type="Proteomes" id="UP000306102"/>
    </source>
</evidence>
<keyword evidence="1" id="KW-0312">Gluconeogenesis</keyword>
<accession>A0A4S4E8G1</accession>
<dbReference type="Pfam" id="PF00342">
    <property type="entry name" value="PGI"/>
    <property type="match status" value="1"/>
</dbReference>
<evidence type="ECO:0000256" key="1">
    <source>
        <dbReference type="ARBA" id="ARBA00022432"/>
    </source>
</evidence>
<dbReference type="GO" id="GO:0006096">
    <property type="term" value="P:glycolytic process"/>
    <property type="evidence" value="ECO:0007669"/>
    <property type="project" value="UniProtKB-KW"/>
</dbReference>
<dbReference type="Gene3D" id="3.40.50.10490">
    <property type="entry name" value="Glucose-6-phosphate isomerase like protein, domain 1"/>
    <property type="match status" value="2"/>
</dbReference>
<keyword evidence="2" id="KW-0324">Glycolysis</keyword>
<dbReference type="EMBL" id="SDRB02006594">
    <property type="protein sequence ID" value="THG12363.1"/>
    <property type="molecule type" value="Genomic_DNA"/>
</dbReference>
<dbReference type="AlphaFoldDB" id="A0A4S4E8G1"/>
<dbReference type="STRING" id="542762.A0A4S4E8G1"/>
<feature type="region of interest" description="Disordered" evidence="4">
    <location>
        <begin position="1"/>
        <end position="33"/>
    </location>
</feature>
<feature type="compositionally biased region" description="Polar residues" evidence="4">
    <location>
        <begin position="21"/>
        <end position="30"/>
    </location>
</feature>
<protein>
    <recommendedName>
        <fullName evidence="7">Glucose-6-phosphate isomerase</fullName>
    </recommendedName>
</protein>
<proteinExistence type="predicted"/>